<name>W4VKR0_9BACI</name>
<feature type="region of interest" description="Disordered" evidence="1">
    <location>
        <begin position="124"/>
        <end position="145"/>
    </location>
</feature>
<accession>W4VKR0</accession>
<protein>
    <submittedName>
        <fullName evidence="2">Uncharacterized protein</fullName>
    </submittedName>
</protein>
<dbReference type="Proteomes" id="UP000019102">
    <property type="component" value="Unassembled WGS sequence"/>
</dbReference>
<dbReference type="EMBL" id="BAVS01000016">
    <property type="protein sequence ID" value="GAE93807.1"/>
    <property type="molecule type" value="Genomic_DNA"/>
</dbReference>
<proteinExistence type="predicted"/>
<sequence length="188" mass="21441">MQYLTINLPELQSLATFKTTKEMDEVIYQYIDILRTNNEPTSVIDTLLFLGRSSLRITGVSFARYEKIGNVIGKSKRTVIRIMNVLAGYNMIEKLPTTKTWYGKSRKKSVNIIQILPEAIPQMSPQHVTTETTEEVTQDNGKTDETVSEPINYKHFINNSINTYSTCASRSLTPYVVYVNLKVNHIVN</sequence>
<dbReference type="AlphaFoldDB" id="W4VKR0"/>
<dbReference type="RefSeq" id="WP_035724236.1">
    <property type="nucleotide sequence ID" value="NZ_BAVS01000016.1"/>
</dbReference>
<keyword evidence="3" id="KW-1185">Reference proteome</keyword>
<evidence type="ECO:0000256" key="1">
    <source>
        <dbReference type="SAM" id="MobiDB-lite"/>
    </source>
</evidence>
<gene>
    <name evidence="2" type="ORF">JCM21714_2914</name>
</gene>
<dbReference type="STRING" id="1298598.JCM21714_2914"/>
<organism evidence="2 3">
    <name type="scientific">Gracilibacillus boraciitolerans JCM 21714</name>
    <dbReference type="NCBI Taxonomy" id="1298598"/>
    <lineage>
        <taxon>Bacteria</taxon>
        <taxon>Bacillati</taxon>
        <taxon>Bacillota</taxon>
        <taxon>Bacilli</taxon>
        <taxon>Bacillales</taxon>
        <taxon>Bacillaceae</taxon>
        <taxon>Gracilibacillus</taxon>
    </lineage>
</organism>
<reference evidence="2 3" key="1">
    <citation type="journal article" date="2014" name="Genome Announc.">
        <title>Draft Genome Sequence of the Boron-Tolerant and Moderately Halotolerant Bacterium Gracilibacillus boraciitolerans JCM 21714T.</title>
        <authorList>
            <person name="Ahmed I."/>
            <person name="Oshima K."/>
            <person name="Suda W."/>
            <person name="Kitamura K."/>
            <person name="Iida T."/>
            <person name="Ohmori Y."/>
            <person name="Fujiwara T."/>
            <person name="Hattori M."/>
            <person name="Ohkuma M."/>
        </authorList>
    </citation>
    <scope>NUCLEOTIDE SEQUENCE [LARGE SCALE GENOMIC DNA]</scope>
    <source>
        <strain evidence="2 3">JCM 21714</strain>
    </source>
</reference>
<dbReference type="OrthoDB" id="2708249at2"/>
<evidence type="ECO:0000313" key="2">
    <source>
        <dbReference type="EMBL" id="GAE93807.1"/>
    </source>
</evidence>
<comment type="caution">
    <text evidence="2">The sequence shown here is derived from an EMBL/GenBank/DDBJ whole genome shotgun (WGS) entry which is preliminary data.</text>
</comment>
<dbReference type="eggNOG" id="ENOG5033HJM">
    <property type="taxonomic scope" value="Bacteria"/>
</dbReference>
<evidence type="ECO:0000313" key="3">
    <source>
        <dbReference type="Proteomes" id="UP000019102"/>
    </source>
</evidence>